<name>A0ABT8RUJ7_9FLAO</name>
<dbReference type="InterPro" id="IPR014710">
    <property type="entry name" value="RmlC-like_jellyroll"/>
</dbReference>
<gene>
    <name evidence="2" type="ORF">Q2T41_18080</name>
</gene>
<dbReference type="InterPro" id="IPR018490">
    <property type="entry name" value="cNMP-bd_dom_sf"/>
</dbReference>
<dbReference type="SUPFAM" id="SSF51206">
    <property type="entry name" value="cAMP-binding domain-like"/>
    <property type="match status" value="1"/>
</dbReference>
<dbReference type="EMBL" id="JAUKUC010000001">
    <property type="protein sequence ID" value="MDO1514567.1"/>
    <property type="molecule type" value="Genomic_DNA"/>
</dbReference>
<dbReference type="CDD" id="cd00038">
    <property type="entry name" value="CAP_ED"/>
    <property type="match status" value="1"/>
</dbReference>
<dbReference type="Proteomes" id="UP001168579">
    <property type="component" value="Unassembled WGS sequence"/>
</dbReference>
<dbReference type="InterPro" id="IPR000595">
    <property type="entry name" value="cNMP-bd_dom"/>
</dbReference>
<keyword evidence="3" id="KW-1185">Reference proteome</keyword>
<protein>
    <submittedName>
        <fullName evidence="2">Crp/Fnr family transcriptional regulator</fullName>
    </submittedName>
</protein>
<dbReference type="Gene3D" id="2.60.120.10">
    <property type="entry name" value="Jelly Rolls"/>
    <property type="match status" value="1"/>
</dbReference>
<comment type="caution">
    <text evidence="2">The sequence shown here is derived from an EMBL/GenBank/DDBJ whole genome shotgun (WGS) entry which is preliminary data.</text>
</comment>
<dbReference type="Pfam" id="PF00027">
    <property type="entry name" value="cNMP_binding"/>
    <property type="match status" value="1"/>
</dbReference>
<evidence type="ECO:0000313" key="2">
    <source>
        <dbReference type="EMBL" id="MDO1514567.1"/>
    </source>
</evidence>
<sequence>MNIVPLKTYFSKHLLLDEMEVEFLETVFTEKKVRRKQYILQQGDVCQLNTFVVEGCFRMFLVDDQGKEHNLQFAIENGWILDMESFYFGQPSRLNIEAIEHSIVYQIKKEDQFKLFTEYPKFNHIFRVLCENALISSQKRVLQNISSTAEERYIEFLNRFPQLINRISNVQIASYIGVTSEFLSKIRKEISTKQR</sequence>
<reference evidence="2" key="1">
    <citation type="journal article" date="2014" name="Int. J. Syst. Evol. Microbiol.">
        <title>Complete genome of a new Firmicutes species belonging to the dominant human colonic microbiota ('Ruminococcus bicirculans') reveals two chromosomes and a selective capacity to utilize plant glucans.</title>
        <authorList>
            <consortium name="NISC Comparative Sequencing Program"/>
            <person name="Wegmann U."/>
            <person name="Louis P."/>
            <person name="Goesmann A."/>
            <person name="Henrissat B."/>
            <person name="Duncan S.H."/>
            <person name="Flint H.J."/>
        </authorList>
    </citation>
    <scope>NUCLEOTIDE SEQUENCE</scope>
    <source>
        <strain evidence="2">CECT 8869</strain>
    </source>
</reference>
<evidence type="ECO:0000313" key="3">
    <source>
        <dbReference type="Proteomes" id="UP001168579"/>
    </source>
</evidence>
<reference evidence="2" key="2">
    <citation type="submission" date="2023-06" db="EMBL/GenBank/DDBJ databases">
        <authorList>
            <person name="Lucena T."/>
            <person name="Sun Q."/>
        </authorList>
    </citation>
    <scope>NUCLEOTIDE SEQUENCE</scope>
    <source>
        <strain evidence="2">CECT 8869</strain>
    </source>
</reference>
<evidence type="ECO:0000259" key="1">
    <source>
        <dbReference type="Pfam" id="PF00027"/>
    </source>
</evidence>
<feature type="domain" description="Cyclic nucleotide-binding" evidence="1">
    <location>
        <begin position="31"/>
        <end position="118"/>
    </location>
</feature>
<proteinExistence type="predicted"/>
<dbReference type="RefSeq" id="WP_304437224.1">
    <property type="nucleotide sequence ID" value="NZ_JAUKUC010000001.1"/>
</dbReference>
<accession>A0ABT8RUJ7</accession>
<organism evidence="2 3">
    <name type="scientific">Maribacter confluentis</name>
    <dbReference type="NCBI Taxonomy" id="1656093"/>
    <lineage>
        <taxon>Bacteria</taxon>
        <taxon>Pseudomonadati</taxon>
        <taxon>Bacteroidota</taxon>
        <taxon>Flavobacteriia</taxon>
        <taxon>Flavobacteriales</taxon>
        <taxon>Flavobacteriaceae</taxon>
        <taxon>Maribacter</taxon>
    </lineage>
</organism>